<dbReference type="RefSeq" id="WP_170196466.1">
    <property type="nucleotide sequence ID" value="NZ_JABBNB010000029.1"/>
</dbReference>
<feature type="binding site" evidence="2">
    <location>
        <position position="103"/>
    </location>
    <ligand>
        <name>Fe cation</name>
        <dbReference type="ChEBI" id="CHEBI:24875"/>
    </ligand>
</feature>
<dbReference type="Gene3D" id="2.60.120.10">
    <property type="entry name" value="Jelly Rolls"/>
    <property type="match status" value="2"/>
</dbReference>
<dbReference type="PANTHER" id="PTHR43212">
    <property type="entry name" value="QUERCETIN 2,3-DIOXYGENASE"/>
    <property type="match status" value="1"/>
</dbReference>
<comment type="caution">
    <text evidence="6">The sequence shown here is derived from an EMBL/GenBank/DDBJ whole genome shotgun (WGS) entry which is preliminary data.</text>
</comment>
<gene>
    <name evidence="6" type="ORF">HH308_22355</name>
</gene>
<keyword evidence="7" id="KW-1185">Reference proteome</keyword>
<dbReference type="InterPro" id="IPR041602">
    <property type="entry name" value="Quercetinase_C"/>
</dbReference>
<name>A0A848L5Z1_9ACTN</name>
<evidence type="ECO:0000259" key="4">
    <source>
        <dbReference type="Pfam" id="PF02678"/>
    </source>
</evidence>
<dbReference type="InterPro" id="IPR014710">
    <property type="entry name" value="RmlC-like_jellyroll"/>
</dbReference>
<dbReference type="SUPFAM" id="SSF51182">
    <property type="entry name" value="RmlC-like cupins"/>
    <property type="match status" value="1"/>
</dbReference>
<evidence type="ECO:0000259" key="5">
    <source>
        <dbReference type="Pfam" id="PF17954"/>
    </source>
</evidence>
<feature type="domain" description="Pirin N-terminal" evidence="4">
    <location>
        <begin position="24"/>
        <end position="124"/>
    </location>
</feature>
<evidence type="ECO:0000256" key="3">
    <source>
        <dbReference type="RuleBase" id="RU003457"/>
    </source>
</evidence>
<reference evidence="6 7" key="1">
    <citation type="submission" date="2020-04" db="EMBL/GenBank/DDBJ databases">
        <title>Gordonia sp. nov. TBRC 11910.</title>
        <authorList>
            <person name="Suriyachadkun C."/>
        </authorList>
    </citation>
    <scope>NUCLEOTIDE SEQUENCE [LARGE SCALE GENOMIC DNA]</scope>
    <source>
        <strain evidence="6 7">TBRC 11910</strain>
    </source>
</reference>
<evidence type="ECO:0000313" key="6">
    <source>
        <dbReference type="EMBL" id="NMO03961.1"/>
    </source>
</evidence>
<feature type="binding site" evidence="2">
    <location>
        <position position="105"/>
    </location>
    <ligand>
        <name>Fe cation</name>
        <dbReference type="ChEBI" id="CHEBI:24875"/>
    </ligand>
</feature>
<dbReference type="Proteomes" id="UP000550729">
    <property type="component" value="Unassembled WGS sequence"/>
</dbReference>
<accession>A0A848L5Z1</accession>
<comment type="cofactor">
    <cofactor evidence="2">
        <name>Fe cation</name>
        <dbReference type="ChEBI" id="CHEBI:24875"/>
    </cofactor>
    <text evidence="2">Binds 1 Fe cation per subunit.</text>
</comment>
<dbReference type="EMBL" id="JABBNB010000029">
    <property type="protein sequence ID" value="NMO03961.1"/>
    <property type="molecule type" value="Genomic_DNA"/>
</dbReference>
<organism evidence="6 7">
    <name type="scientific">Gordonia asplenii</name>
    <dbReference type="NCBI Taxonomy" id="2725283"/>
    <lineage>
        <taxon>Bacteria</taxon>
        <taxon>Bacillati</taxon>
        <taxon>Actinomycetota</taxon>
        <taxon>Actinomycetes</taxon>
        <taxon>Mycobacteriales</taxon>
        <taxon>Gordoniaceae</taxon>
        <taxon>Gordonia</taxon>
    </lineage>
</organism>
<evidence type="ECO:0000313" key="7">
    <source>
        <dbReference type="Proteomes" id="UP000550729"/>
    </source>
</evidence>
<evidence type="ECO:0000256" key="2">
    <source>
        <dbReference type="PIRSR" id="PIRSR006232-1"/>
    </source>
</evidence>
<protein>
    <submittedName>
        <fullName evidence="6">Pirin family protein</fullName>
    </submittedName>
</protein>
<dbReference type="PIRSF" id="PIRSF006232">
    <property type="entry name" value="Pirin"/>
    <property type="match status" value="1"/>
</dbReference>
<feature type="binding site" evidence="2">
    <location>
        <position position="59"/>
    </location>
    <ligand>
        <name>Fe cation</name>
        <dbReference type="ChEBI" id="CHEBI:24875"/>
    </ligand>
</feature>
<dbReference type="Pfam" id="PF02678">
    <property type="entry name" value="Pirin"/>
    <property type="match status" value="1"/>
</dbReference>
<dbReference type="GO" id="GO:0046872">
    <property type="term" value="F:metal ion binding"/>
    <property type="evidence" value="ECO:0007669"/>
    <property type="project" value="UniProtKB-KW"/>
</dbReference>
<feature type="domain" description="Quercetin 2,3-dioxygenase C-terminal cupin" evidence="5">
    <location>
        <begin position="183"/>
        <end position="238"/>
    </location>
</feature>
<dbReference type="Pfam" id="PF17954">
    <property type="entry name" value="Pirin_C_2"/>
    <property type="match status" value="1"/>
</dbReference>
<dbReference type="PANTHER" id="PTHR43212:SF3">
    <property type="entry name" value="QUERCETIN 2,3-DIOXYGENASE"/>
    <property type="match status" value="1"/>
</dbReference>
<proteinExistence type="inferred from homology"/>
<dbReference type="AlphaFoldDB" id="A0A848L5Z1"/>
<dbReference type="InterPro" id="IPR011051">
    <property type="entry name" value="RmlC_Cupin_sf"/>
</dbReference>
<dbReference type="InterPro" id="IPR003829">
    <property type="entry name" value="Pirin_N_dom"/>
</dbReference>
<feature type="binding site" evidence="2">
    <location>
        <position position="61"/>
    </location>
    <ligand>
        <name>Fe cation</name>
        <dbReference type="ChEBI" id="CHEBI:24875"/>
    </ligand>
</feature>
<evidence type="ECO:0000256" key="1">
    <source>
        <dbReference type="ARBA" id="ARBA00008416"/>
    </source>
</evidence>
<sequence>MSSTTIIRAADRYHWNNEWLDSRQSFPATGNFNLFENAHGVLMVNNDDTVQAGEGLDRHQHRNAEILTWVLNGSVVHRDSQGVEGEIKPGVIQRMTAGRGISHSERNGSSRKDNIALRVVQMWVAPDTDDLDPSYAERDLTSELAGGDLFVAASGMARDRGTSAVSIANRFAALHIAAPKVGASVTLPAAGFGHLYLARGTVALGDETLSEGDAVRFTGAGEQQITAVDDAEILYWEMHASFDV</sequence>
<keyword evidence="2" id="KW-0408">Iron</keyword>
<keyword evidence="2" id="KW-0479">Metal-binding</keyword>
<dbReference type="InterPro" id="IPR012093">
    <property type="entry name" value="Pirin"/>
</dbReference>
<comment type="similarity">
    <text evidence="1 3">Belongs to the pirin family.</text>
</comment>